<keyword evidence="1" id="KW-0472">Membrane</keyword>
<evidence type="ECO:0008006" key="4">
    <source>
        <dbReference type="Google" id="ProtNLM"/>
    </source>
</evidence>
<feature type="transmembrane region" description="Helical" evidence="1">
    <location>
        <begin position="42"/>
        <end position="60"/>
    </location>
</feature>
<organism evidence="2 3">
    <name type="scientific">Spirosoma flavum</name>
    <dbReference type="NCBI Taxonomy" id="2048557"/>
    <lineage>
        <taxon>Bacteria</taxon>
        <taxon>Pseudomonadati</taxon>
        <taxon>Bacteroidota</taxon>
        <taxon>Cytophagia</taxon>
        <taxon>Cytophagales</taxon>
        <taxon>Cytophagaceae</taxon>
        <taxon>Spirosoma</taxon>
    </lineage>
</organism>
<dbReference type="Proteomes" id="UP001597512">
    <property type="component" value="Unassembled WGS sequence"/>
</dbReference>
<keyword evidence="1" id="KW-0812">Transmembrane</keyword>
<feature type="transmembrane region" description="Helical" evidence="1">
    <location>
        <begin position="12"/>
        <end position="30"/>
    </location>
</feature>
<comment type="caution">
    <text evidence="2">The sequence shown here is derived from an EMBL/GenBank/DDBJ whole genome shotgun (WGS) entry which is preliminary data.</text>
</comment>
<evidence type="ECO:0000313" key="3">
    <source>
        <dbReference type="Proteomes" id="UP001597512"/>
    </source>
</evidence>
<proteinExistence type="predicted"/>
<feature type="transmembrane region" description="Helical" evidence="1">
    <location>
        <begin position="523"/>
        <end position="541"/>
    </location>
</feature>
<dbReference type="EMBL" id="JBHUOM010000023">
    <property type="protein sequence ID" value="MFD2936448.1"/>
    <property type="molecule type" value="Genomic_DNA"/>
</dbReference>
<sequence length="546" mass="60429">MQTSINWTDPINWIIALALLTLLIGQLWLISRNQSLSTGRKGLRAGLNLLLWLLVVGYFLHPHWQTQRASTHALLVGEEVPAAFVRQIKDSLHIQDSFTSRNLKDEYDSVTIVGQRFPTETLTQLSNSAVQWVSYNQPDKLQGIRWKGIVRQGEIQRVTGRIQSSEKQILRLRFGSRTLDSVALQAGANTFVLQFPAFARGRSQSELVLGSTTLDTIHFFTRPTEPLTVQILLNNPDFESKTLSEWLGKQGHTVQVATSLSKNIRSNININKVGKSASKTTPDLIITEPTNAANVTIRKAVAEGKAVLFINVTNPETDCRTINLALGSKWQVRKVSNEPLVPIATGLNALPYRFTDNLNQFAVSGYPIAVQRTSGRIGVSLLSETFPLSLSGDSVAYNRIWTAVLARLSHPDKNSIQVDAPVYSGLQQEISVNNSGGISPFMMIGQDTVSLVKSPINERSAAGLSLFGKAGWQSVQDSLAVYVNARNPTDPVAEQQVISQFVSAHSQDQPMTERIARTTIFQLPNWIWLLLILSCFTALWVEPKLV</sequence>
<name>A0ABW6APW7_9BACT</name>
<evidence type="ECO:0000256" key="1">
    <source>
        <dbReference type="SAM" id="Phobius"/>
    </source>
</evidence>
<protein>
    <recommendedName>
        <fullName evidence="4">Aerotolerance regulator N-terminal domain-containing protein</fullName>
    </recommendedName>
</protein>
<dbReference type="RefSeq" id="WP_381505248.1">
    <property type="nucleotide sequence ID" value="NZ_JBHUOM010000023.1"/>
</dbReference>
<keyword evidence="3" id="KW-1185">Reference proteome</keyword>
<gene>
    <name evidence="2" type="ORF">ACFS25_21885</name>
</gene>
<reference evidence="3" key="1">
    <citation type="journal article" date="2019" name="Int. J. Syst. Evol. Microbiol.">
        <title>The Global Catalogue of Microorganisms (GCM) 10K type strain sequencing project: providing services to taxonomists for standard genome sequencing and annotation.</title>
        <authorList>
            <consortium name="The Broad Institute Genomics Platform"/>
            <consortium name="The Broad Institute Genome Sequencing Center for Infectious Disease"/>
            <person name="Wu L."/>
            <person name="Ma J."/>
        </authorList>
    </citation>
    <scope>NUCLEOTIDE SEQUENCE [LARGE SCALE GENOMIC DNA]</scope>
    <source>
        <strain evidence="3">KCTC 52490</strain>
    </source>
</reference>
<evidence type="ECO:0000313" key="2">
    <source>
        <dbReference type="EMBL" id="MFD2936448.1"/>
    </source>
</evidence>
<keyword evidence="1" id="KW-1133">Transmembrane helix</keyword>
<accession>A0ABW6APW7</accession>